<dbReference type="Pfam" id="PF02810">
    <property type="entry name" value="SEC-C"/>
    <property type="match status" value="1"/>
</dbReference>
<gene>
    <name evidence="2" type="ORF">Q2T77_16725</name>
</gene>
<comment type="caution">
    <text evidence="2">The sequence shown here is derived from an EMBL/GenBank/DDBJ whole genome shotgun (WGS) entry which is preliminary data.</text>
</comment>
<dbReference type="SUPFAM" id="SSF101327">
    <property type="entry name" value="YgfB-like"/>
    <property type="match status" value="1"/>
</dbReference>
<evidence type="ECO:0000313" key="2">
    <source>
        <dbReference type="EMBL" id="MDO1533932.1"/>
    </source>
</evidence>
<evidence type="ECO:0000313" key="3">
    <source>
        <dbReference type="Proteomes" id="UP001169027"/>
    </source>
</evidence>
<sequence length="261" mass="29312">MTTQPDTPTPAPLEQAPLGPDDFDAQDQVLDALREQDDETPQWEFCEGFMAALVCTRRPIEPAEYWPVLLGEGFVPAQHMEFVWRWKRRWREIETGLDADVESLDDERTWQPEVLDTRGAIAALPEEERAEMAGEAIPSFAQVWALGFMYAVENWPDDWAPPRDKEAAGMLDEALDAIVTLTEDDTGKPALSMYAEDGPPSVSQQRVDDFGAAIWAVYDLRQLWRSMGPRVETIRKEATPGRNDPCPCGSGKKYKKCHGAG</sequence>
<dbReference type="SUPFAM" id="SSF103642">
    <property type="entry name" value="Sec-C motif"/>
    <property type="match status" value="1"/>
</dbReference>
<dbReference type="EMBL" id="JAUKVY010000011">
    <property type="protein sequence ID" value="MDO1533932.1"/>
    <property type="molecule type" value="Genomic_DNA"/>
</dbReference>
<dbReference type="InterPro" id="IPR011978">
    <property type="entry name" value="YgfB-like"/>
</dbReference>
<dbReference type="PANTHER" id="PTHR33747:SF1">
    <property type="entry name" value="ADENYLATE CYCLASE-ASSOCIATED CAP C-TERMINAL DOMAIN-CONTAINING PROTEIN"/>
    <property type="match status" value="1"/>
</dbReference>
<feature type="region of interest" description="Disordered" evidence="1">
    <location>
        <begin position="1"/>
        <end position="24"/>
    </location>
</feature>
<organism evidence="2 3">
    <name type="scientific">Variovorax ginsengisoli</name>
    <dbReference type="NCBI Taxonomy" id="363844"/>
    <lineage>
        <taxon>Bacteria</taxon>
        <taxon>Pseudomonadati</taxon>
        <taxon>Pseudomonadota</taxon>
        <taxon>Betaproteobacteria</taxon>
        <taxon>Burkholderiales</taxon>
        <taxon>Comamonadaceae</taxon>
        <taxon>Variovorax</taxon>
    </lineage>
</organism>
<dbReference type="Proteomes" id="UP001169027">
    <property type="component" value="Unassembled WGS sequence"/>
</dbReference>
<dbReference type="Pfam" id="PF03695">
    <property type="entry name" value="UPF0149"/>
    <property type="match status" value="1"/>
</dbReference>
<dbReference type="Gene3D" id="3.10.450.50">
    <property type="match status" value="1"/>
</dbReference>
<feature type="region of interest" description="Disordered" evidence="1">
    <location>
        <begin position="238"/>
        <end position="261"/>
    </location>
</feature>
<reference evidence="2" key="1">
    <citation type="submission" date="2023-06" db="EMBL/GenBank/DDBJ databases">
        <authorList>
            <person name="Jiang Y."/>
            <person name="Liu Q."/>
        </authorList>
    </citation>
    <scope>NUCLEOTIDE SEQUENCE</scope>
    <source>
        <strain evidence="2">CGMCC 1.12090</strain>
    </source>
</reference>
<evidence type="ECO:0000256" key="1">
    <source>
        <dbReference type="SAM" id="MobiDB-lite"/>
    </source>
</evidence>
<proteinExistence type="predicted"/>
<dbReference type="InterPro" id="IPR036255">
    <property type="entry name" value="YgfB-like_sf"/>
</dbReference>
<keyword evidence="3" id="KW-1185">Reference proteome</keyword>
<accession>A0ABT8S7H2</accession>
<feature type="compositionally biased region" description="Basic residues" evidence="1">
    <location>
        <begin position="252"/>
        <end position="261"/>
    </location>
</feature>
<dbReference type="RefSeq" id="WP_301810993.1">
    <property type="nucleotide sequence ID" value="NZ_JAUJZH010000011.1"/>
</dbReference>
<name>A0ABT8S7H2_9BURK</name>
<dbReference type="InterPro" id="IPR004027">
    <property type="entry name" value="SEC_C_motif"/>
</dbReference>
<dbReference type="PANTHER" id="PTHR33747">
    <property type="entry name" value="UPF0225 PROTEIN SCO1677"/>
    <property type="match status" value="1"/>
</dbReference>
<protein>
    <submittedName>
        <fullName evidence="2">UPF0149 family protein</fullName>
    </submittedName>
</protein>